<dbReference type="SFLD" id="SFLDS00029">
    <property type="entry name" value="Radical_SAM"/>
    <property type="match status" value="1"/>
</dbReference>
<feature type="domain" description="Radical SAM core" evidence="9">
    <location>
        <begin position="203"/>
        <end position="435"/>
    </location>
</feature>
<evidence type="ECO:0000256" key="7">
    <source>
        <dbReference type="ARBA" id="ARBA00023014"/>
    </source>
</evidence>
<dbReference type="GO" id="GO:0005829">
    <property type="term" value="C:cytosol"/>
    <property type="evidence" value="ECO:0007669"/>
    <property type="project" value="TreeGrafter"/>
</dbReference>
<sequence>MPDSSLITQISPAPRKRLSGSSSGKKKVVLFYPAYDGPPLGPPLCMLALAAPLLDNGFEVVLIDAAIDADADARAVRECSDAICMGVSVLTGPTINAALRVSRKVKAAHPQLPVVFGGWHPTLSSESTLRNEFVDAVVRGPGDWTFLEMVQRYQANEDLDGVDGVSYQRDGKFIHNPERSVTHLRDLPAPAFHLADHDAYERACGKRKLTYATSVGCPYACNYCTDTVFYHRRFNAYSAEHVVAELVDLVTRYRIEEVALLDSNFPVDVKRAVAIARGIYESGVRFSWTFQASTDFLSRMTDEEVRIMGASGVTFMGFGTETTSESVLKLMNKRHQRLNELYETARKAELGGIRVSFNLIFGYPGETEQDRIETLQTMNEIAQKHRNVSFSPNIFTPYPGIPIWPQLKEMGVKEPESLEEWAGLPLGKNVLPWLKGAELRRLERMLDYFMVNNNIRVTMQHNRFAGKVLNTILRAPMKQRMKSRVFFFPWEIWLARATDRVVSRRSLITGAPLPAKLKEAC</sequence>
<dbReference type="InterPro" id="IPR051198">
    <property type="entry name" value="BchE-like"/>
</dbReference>
<accession>A0A841K0U8</accession>
<evidence type="ECO:0000256" key="1">
    <source>
        <dbReference type="ARBA" id="ARBA00001966"/>
    </source>
</evidence>
<dbReference type="SFLD" id="SFLDG01123">
    <property type="entry name" value="methyltransferase_(Class_B)"/>
    <property type="match status" value="1"/>
</dbReference>
<evidence type="ECO:0000313" key="10">
    <source>
        <dbReference type="EMBL" id="MBB6146605.1"/>
    </source>
</evidence>
<protein>
    <submittedName>
        <fullName evidence="10">Radical SAM superfamily enzyme YgiQ (UPF0313 family)</fullName>
    </submittedName>
</protein>
<dbReference type="CDD" id="cd02068">
    <property type="entry name" value="radical_SAM_B12_BD"/>
    <property type="match status" value="1"/>
</dbReference>
<keyword evidence="2" id="KW-0489">Methyltransferase</keyword>
<evidence type="ECO:0000259" key="8">
    <source>
        <dbReference type="PROSITE" id="PS51332"/>
    </source>
</evidence>
<dbReference type="GO" id="GO:0003824">
    <property type="term" value="F:catalytic activity"/>
    <property type="evidence" value="ECO:0007669"/>
    <property type="project" value="InterPro"/>
</dbReference>
<keyword evidence="6" id="KW-0408">Iron</keyword>
<dbReference type="Pfam" id="PF02310">
    <property type="entry name" value="B12-binding"/>
    <property type="match status" value="1"/>
</dbReference>
<comment type="cofactor">
    <cofactor evidence="1">
        <name>[4Fe-4S] cluster</name>
        <dbReference type="ChEBI" id="CHEBI:49883"/>
    </cofactor>
</comment>
<proteinExistence type="predicted"/>
<dbReference type="GO" id="GO:0051539">
    <property type="term" value="F:4 iron, 4 sulfur cluster binding"/>
    <property type="evidence" value="ECO:0007669"/>
    <property type="project" value="UniProtKB-KW"/>
</dbReference>
<comment type="caution">
    <text evidence="10">The sequence shown here is derived from an EMBL/GenBank/DDBJ whole genome shotgun (WGS) entry which is preliminary data.</text>
</comment>
<dbReference type="SUPFAM" id="SSF52242">
    <property type="entry name" value="Cobalamin (vitamin B12)-binding domain"/>
    <property type="match status" value="1"/>
</dbReference>
<dbReference type="SMART" id="SM00729">
    <property type="entry name" value="Elp3"/>
    <property type="match status" value="1"/>
</dbReference>
<evidence type="ECO:0000256" key="4">
    <source>
        <dbReference type="ARBA" id="ARBA00022691"/>
    </source>
</evidence>
<dbReference type="Proteomes" id="UP000538666">
    <property type="component" value="Unassembled WGS sequence"/>
</dbReference>
<organism evidence="10 11">
    <name type="scientific">Silvibacterium bohemicum</name>
    <dbReference type="NCBI Taxonomy" id="1577686"/>
    <lineage>
        <taxon>Bacteria</taxon>
        <taxon>Pseudomonadati</taxon>
        <taxon>Acidobacteriota</taxon>
        <taxon>Terriglobia</taxon>
        <taxon>Terriglobales</taxon>
        <taxon>Acidobacteriaceae</taxon>
        <taxon>Silvibacterium</taxon>
    </lineage>
</organism>
<dbReference type="InterPro" id="IPR007197">
    <property type="entry name" value="rSAM"/>
</dbReference>
<keyword evidence="5" id="KW-0479">Metal-binding</keyword>
<keyword evidence="3" id="KW-0808">Transferase</keyword>
<keyword evidence="4" id="KW-0949">S-adenosyl-L-methionine</keyword>
<dbReference type="SUPFAM" id="SSF102114">
    <property type="entry name" value="Radical SAM enzymes"/>
    <property type="match status" value="1"/>
</dbReference>
<dbReference type="PANTHER" id="PTHR43409">
    <property type="entry name" value="ANAEROBIC MAGNESIUM-PROTOPORPHYRIN IX MONOMETHYL ESTER CYCLASE-RELATED"/>
    <property type="match status" value="1"/>
</dbReference>
<dbReference type="CDD" id="cd01335">
    <property type="entry name" value="Radical_SAM"/>
    <property type="match status" value="1"/>
</dbReference>
<dbReference type="GO" id="GO:0031419">
    <property type="term" value="F:cobalamin binding"/>
    <property type="evidence" value="ECO:0007669"/>
    <property type="project" value="InterPro"/>
</dbReference>
<dbReference type="AlphaFoldDB" id="A0A841K0U8"/>
<dbReference type="InterPro" id="IPR006158">
    <property type="entry name" value="Cobalamin-bd"/>
</dbReference>
<dbReference type="GO" id="GO:0046872">
    <property type="term" value="F:metal ion binding"/>
    <property type="evidence" value="ECO:0007669"/>
    <property type="project" value="UniProtKB-KW"/>
</dbReference>
<dbReference type="PANTHER" id="PTHR43409:SF7">
    <property type="entry name" value="BLL1977 PROTEIN"/>
    <property type="match status" value="1"/>
</dbReference>
<keyword evidence="11" id="KW-1185">Reference proteome</keyword>
<evidence type="ECO:0000256" key="2">
    <source>
        <dbReference type="ARBA" id="ARBA00022603"/>
    </source>
</evidence>
<name>A0A841K0U8_9BACT</name>
<evidence type="ECO:0000313" key="11">
    <source>
        <dbReference type="Proteomes" id="UP000538666"/>
    </source>
</evidence>
<dbReference type="InterPro" id="IPR034466">
    <property type="entry name" value="Methyltransferase_Class_B"/>
</dbReference>
<dbReference type="EMBL" id="JACHEK010000010">
    <property type="protein sequence ID" value="MBB6146605.1"/>
    <property type="molecule type" value="Genomic_DNA"/>
</dbReference>
<reference evidence="10 11" key="1">
    <citation type="submission" date="2020-08" db="EMBL/GenBank/DDBJ databases">
        <title>Genomic Encyclopedia of Type Strains, Phase IV (KMG-IV): sequencing the most valuable type-strain genomes for metagenomic binning, comparative biology and taxonomic classification.</title>
        <authorList>
            <person name="Goeker M."/>
        </authorList>
    </citation>
    <scope>NUCLEOTIDE SEQUENCE [LARGE SCALE GENOMIC DNA]</scope>
    <source>
        <strain evidence="10 11">DSM 103733</strain>
    </source>
</reference>
<dbReference type="PROSITE" id="PS51918">
    <property type="entry name" value="RADICAL_SAM"/>
    <property type="match status" value="1"/>
</dbReference>
<dbReference type="OrthoDB" id="100851at2"/>
<dbReference type="SFLD" id="SFLDG01082">
    <property type="entry name" value="B12-binding_domain_containing"/>
    <property type="match status" value="1"/>
</dbReference>
<evidence type="ECO:0000256" key="6">
    <source>
        <dbReference type="ARBA" id="ARBA00023004"/>
    </source>
</evidence>
<dbReference type="InterPro" id="IPR036724">
    <property type="entry name" value="Cobalamin-bd_sf"/>
</dbReference>
<dbReference type="InterPro" id="IPR006638">
    <property type="entry name" value="Elp3/MiaA/NifB-like_rSAM"/>
</dbReference>
<keyword evidence="7" id="KW-0411">Iron-sulfur</keyword>
<dbReference type="InterPro" id="IPR023404">
    <property type="entry name" value="rSAM_horseshoe"/>
</dbReference>
<dbReference type="Gene3D" id="3.40.50.280">
    <property type="entry name" value="Cobalamin-binding domain"/>
    <property type="match status" value="1"/>
</dbReference>
<dbReference type="InterPro" id="IPR058240">
    <property type="entry name" value="rSAM_sf"/>
</dbReference>
<feature type="domain" description="B12-binding" evidence="8">
    <location>
        <begin position="25"/>
        <end position="160"/>
    </location>
</feature>
<dbReference type="RefSeq" id="WP_082125645.1">
    <property type="nucleotide sequence ID" value="NZ_JACHEK010000010.1"/>
</dbReference>
<evidence type="ECO:0000256" key="5">
    <source>
        <dbReference type="ARBA" id="ARBA00022723"/>
    </source>
</evidence>
<dbReference type="Gene3D" id="3.80.30.20">
    <property type="entry name" value="tm_1862 like domain"/>
    <property type="match status" value="1"/>
</dbReference>
<dbReference type="Pfam" id="PF04055">
    <property type="entry name" value="Radical_SAM"/>
    <property type="match status" value="1"/>
</dbReference>
<evidence type="ECO:0000256" key="3">
    <source>
        <dbReference type="ARBA" id="ARBA00022679"/>
    </source>
</evidence>
<evidence type="ECO:0000259" key="9">
    <source>
        <dbReference type="PROSITE" id="PS51918"/>
    </source>
</evidence>
<gene>
    <name evidence="10" type="ORF">HNQ77_004584</name>
</gene>
<dbReference type="PROSITE" id="PS51332">
    <property type="entry name" value="B12_BINDING"/>
    <property type="match status" value="1"/>
</dbReference>